<comment type="cofactor">
    <cofactor evidence="5">
        <name>Fe(2+)</name>
        <dbReference type="ChEBI" id="CHEBI:29033"/>
    </cofactor>
    <text evidence="5">Binds 1 Fe(2+) ion per subunit.</text>
</comment>
<gene>
    <name evidence="6" type="ORF">ACH4WX_25755</name>
</gene>
<keyword evidence="5" id="KW-0223">Dioxygenase</keyword>
<evidence type="ECO:0000256" key="2">
    <source>
        <dbReference type="ARBA" id="ARBA00022723"/>
    </source>
</evidence>
<comment type="similarity">
    <text evidence="1 5">Belongs to the carotenoid oxygenase family.</text>
</comment>
<dbReference type="InterPro" id="IPR004294">
    <property type="entry name" value="Carotenoid_Oase"/>
</dbReference>
<keyword evidence="4 5" id="KW-0408">Iron</keyword>
<dbReference type="RefSeq" id="WP_033245603.1">
    <property type="nucleotide sequence ID" value="NZ_JBIRUQ010000007.1"/>
</dbReference>
<organism evidence="6 7">
    <name type="scientific">Nocardia carnea</name>
    <dbReference type="NCBI Taxonomy" id="37328"/>
    <lineage>
        <taxon>Bacteria</taxon>
        <taxon>Bacillati</taxon>
        <taxon>Actinomycetota</taxon>
        <taxon>Actinomycetes</taxon>
        <taxon>Mycobacteriales</taxon>
        <taxon>Nocardiaceae</taxon>
        <taxon>Nocardia</taxon>
    </lineage>
</organism>
<dbReference type="GeneID" id="93508577"/>
<reference evidence="6 7" key="1">
    <citation type="submission" date="2024-10" db="EMBL/GenBank/DDBJ databases">
        <title>The Natural Products Discovery Center: Release of the First 8490 Sequenced Strains for Exploring Actinobacteria Biosynthetic Diversity.</title>
        <authorList>
            <person name="Kalkreuter E."/>
            <person name="Kautsar S.A."/>
            <person name="Yang D."/>
            <person name="Bader C.D."/>
            <person name="Teijaro C.N."/>
            <person name="Fluegel L."/>
            <person name="Davis C.M."/>
            <person name="Simpson J.R."/>
            <person name="Lauterbach L."/>
            <person name="Steele A.D."/>
            <person name="Gui C."/>
            <person name="Meng S."/>
            <person name="Li G."/>
            <person name="Viehrig K."/>
            <person name="Ye F."/>
            <person name="Su P."/>
            <person name="Kiefer A.F."/>
            <person name="Nichols A."/>
            <person name="Cepeda A.J."/>
            <person name="Yan W."/>
            <person name="Fan B."/>
            <person name="Jiang Y."/>
            <person name="Adhikari A."/>
            <person name="Zheng C.-J."/>
            <person name="Schuster L."/>
            <person name="Cowan T.M."/>
            <person name="Smanski M.J."/>
            <person name="Chevrette M.G."/>
            <person name="De Carvalho L.P.S."/>
            <person name="Shen B."/>
        </authorList>
    </citation>
    <scope>NUCLEOTIDE SEQUENCE [LARGE SCALE GENOMIC DNA]</scope>
    <source>
        <strain evidence="6 7">NPDC020568</strain>
    </source>
</reference>
<dbReference type="Proteomes" id="UP001611263">
    <property type="component" value="Unassembled WGS sequence"/>
</dbReference>
<proteinExistence type="inferred from homology"/>
<comment type="caution">
    <text evidence="6">The sequence shown here is derived from an EMBL/GenBank/DDBJ whole genome shotgun (WGS) entry which is preliminary data.</text>
</comment>
<keyword evidence="3 5" id="KW-0560">Oxidoreductase</keyword>
<dbReference type="PANTHER" id="PTHR10543">
    <property type="entry name" value="BETA-CAROTENE DIOXYGENASE"/>
    <property type="match status" value="1"/>
</dbReference>
<keyword evidence="2 5" id="KW-0479">Metal-binding</keyword>
<dbReference type="EMBL" id="JBIRUQ010000007">
    <property type="protein sequence ID" value="MFI1464142.1"/>
    <property type="molecule type" value="Genomic_DNA"/>
</dbReference>
<evidence type="ECO:0000313" key="7">
    <source>
        <dbReference type="Proteomes" id="UP001611263"/>
    </source>
</evidence>
<keyword evidence="7" id="KW-1185">Reference proteome</keyword>
<name>A0ABW7TSX2_9NOCA</name>
<evidence type="ECO:0000313" key="6">
    <source>
        <dbReference type="EMBL" id="MFI1464142.1"/>
    </source>
</evidence>
<dbReference type="EC" id="1.13.11.-" evidence="5"/>
<evidence type="ECO:0000256" key="1">
    <source>
        <dbReference type="ARBA" id="ARBA00006787"/>
    </source>
</evidence>
<dbReference type="Pfam" id="PF03055">
    <property type="entry name" value="RPE65"/>
    <property type="match status" value="1"/>
</dbReference>
<protein>
    <recommendedName>
        <fullName evidence="5">Dioxygenase</fullName>
        <ecNumber evidence="5">1.13.11.-</ecNumber>
    </recommendedName>
</protein>
<evidence type="ECO:0000256" key="4">
    <source>
        <dbReference type="ARBA" id="ARBA00023004"/>
    </source>
</evidence>
<evidence type="ECO:0000256" key="3">
    <source>
        <dbReference type="ARBA" id="ARBA00023002"/>
    </source>
</evidence>
<dbReference type="PANTHER" id="PTHR10543:SF89">
    <property type="entry name" value="CAROTENOID 9,10(9',10')-CLEAVAGE DIOXYGENASE 1"/>
    <property type="match status" value="1"/>
</dbReference>
<accession>A0ABW7TSX2</accession>
<evidence type="ECO:0000256" key="5">
    <source>
        <dbReference type="RuleBase" id="RU364048"/>
    </source>
</evidence>
<sequence>MRLPHDTDSSTGHLAGNFAPVDREVTVDTLPVTGRIPAELNGRYLRNGPNPRDGSPHWFLGEGMLHGVRLRDGKAEWYRNRWVHTTAFEGDPTPLYDPATGNRNLHVAGANTHIVGHAGHLLALVESSLPWEVNRELDTLGVYDFGGALTNSMTAHPKTCPTTGELHFFGYGSLTAPHVRYHRADAGGTLVVDQPIDVPGLTMMHDFAITERYVLFLDLPVVFSLELARQGTMPYRWDPGYGARIGVLRRADPAAGVRWFDIAPCYVFHVANAFDTDGVITLHAVRYESMWVGSSSAFDDHGTLHEWTIDLTRDRITERALDDRSIEFPRIDDASTGRPHSTVYAVGSHHLTGYDMHAAQHRTHEFGTDEPGEAVFVPSSTGPGYLLLFVFRSRTATSDLVILDAGDPAAPPLAQVHLGVRVPTGFHGNWFPDTDPAR</sequence>